<feature type="transmembrane region" description="Helical" evidence="1">
    <location>
        <begin position="16"/>
        <end position="34"/>
    </location>
</feature>
<keyword evidence="1" id="KW-0472">Membrane</keyword>
<evidence type="ECO:0000313" key="2">
    <source>
        <dbReference type="EMBL" id="JAE36611.1"/>
    </source>
</evidence>
<dbReference type="AlphaFoldDB" id="A0A0A9HP29"/>
<reference evidence="2" key="1">
    <citation type="submission" date="2014-09" db="EMBL/GenBank/DDBJ databases">
        <authorList>
            <person name="Magalhaes I.L.F."/>
            <person name="Oliveira U."/>
            <person name="Santos F.R."/>
            <person name="Vidigal T.H.D.A."/>
            <person name="Brescovit A.D."/>
            <person name="Santos A.J."/>
        </authorList>
    </citation>
    <scope>NUCLEOTIDE SEQUENCE</scope>
    <source>
        <tissue evidence="2">Shoot tissue taken approximately 20 cm above the soil surface</tissue>
    </source>
</reference>
<protein>
    <submittedName>
        <fullName evidence="2">Uncharacterized protein</fullName>
    </submittedName>
</protein>
<proteinExistence type="predicted"/>
<evidence type="ECO:0000256" key="1">
    <source>
        <dbReference type="SAM" id="Phobius"/>
    </source>
</evidence>
<organism evidence="2">
    <name type="scientific">Arundo donax</name>
    <name type="common">Giant reed</name>
    <name type="synonym">Donax arundinaceus</name>
    <dbReference type="NCBI Taxonomy" id="35708"/>
    <lineage>
        <taxon>Eukaryota</taxon>
        <taxon>Viridiplantae</taxon>
        <taxon>Streptophyta</taxon>
        <taxon>Embryophyta</taxon>
        <taxon>Tracheophyta</taxon>
        <taxon>Spermatophyta</taxon>
        <taxon>Magnoliopsida</taxon>
        <taxon>Liliopsida</taxon>
        <taxon>Poales</taxon>
        <taxon>Poaceae</taxon>
        <taxon>PACMAD clade</taxon>
        <taxon>Arundinoideae</taxon>
        <taxon>Arundineae</taxon>
        <taxon>Arundo</taxon>
    </lineage>
</organism>
<dbReference type="EMBL" id="GBRH01161285">
    <property type="protein sequence ID" value="JAE36611.1"/>
    <property type="molecule type" value="Transcribed_RNA"/>
</dbReference>
<sequence length="50" mass="5700">MSEAYPHLILDNFSTQVLNTVILICLIKSIYLYVSCKQLIICSHALSLSW</sequence>
<keyword evidence="1" id="KW-1133">Transmembrane helix</keyword>
<reference evidence="2" key="2">
    <citation type="journal article" date="2015" name="Data Brief">
        <title>Shoot transcriptome of the giant reed, Arundo donax.</title>
        <authorList>
            <person name="Barrero R.A."/>
            <person name="Guerrero F.D."/>
            <person name="Moolhuijzen P."/>
            <person name="Goolsby J.A."/>
            <person name="Tidwell J."/>
            <person name="Bellgard S.E."/>
            <person name="Bellgard M.I."/>
        </authorList>
    </citation>
    <scope>NUCLEOTIDE SEQUENCE</scope>
    <source>
        <tissue evidence="2">Shoot tissue taken approximately 20 cm above the soil surface</tissue>
    </source>
</reference>
<accession>A0A0A9HP29</accession>
<name>A0A0A9HP29_ARUDO</name>
<keyword evidence="1" id="KW-0812">Transmembrane</keyword>